<dbReference type="RefSeq" id="WP_242287122.1">
    <property type="nucleotide sequence ID" value="NZ_JAKKSL010000003.1"/>
</dbReference>
<gene>
    <name evidence="1" type="ORF">L3081_16165</name>
</gene>
<evidence type="ECO:0000313" key="2">
    <source>
        <dbReference type="Proteomes" id="UP001139646"/>
    </source>
</evidence>
<accession>A0ABS9X347</accession>
<sequence>MKSKMTNELWQLKRGKISTNRGGWRIGEAIYNCGYSMMDDLVGKKSFFQTLILNVTRKMPSKVLADWFEASFICLSRPDSRIWCNQNGSLIGSVKGSPVAGIAAGILSADSRMYGPGSITGGAEFIQQALKWHKEGMTPLEIIKKELATKHTKPGTKPVIVGYARPIATGDERVEAMEKVTKSLGFAEGEHLKLAFKIHTTLAEHYQENMNYVGYVTAFLTDQGFTPTEMYRIYSTWVHSGVHACYAEANDDIAGGFLPLACEDIEYTGTKPRALPKRE</sequence>
<protein>
    <recommendedName>
        <fullName evidence="3">Citrate synthase (unknown stereospecificity)</fullName>
    </recommendedName>
</protein>
<reference evidence="1" key="1">
    <citation type="submission" date="2022-01" db="EMBL/GenBank/DDBJ databases">
        <title>Colwellia maritima, isolated from seawater.</title>
        <authorList>
            <person name="Kristyanto S."/>
            <person name="Jung J."/>
            <person name="Jeon C.O."/>
        </authorList>
    </citation>
    <scope>NUCLEOTIDE SEQUENCE</scope>
    <source>
        <strain evidence="1">MSW7</strain>
    </source>
</reference>
<proteinExistence type="predicted"/>
<comment type="caution">
    <text evidence="1">The sequence shown here is derived from an EMBL/GenBank/DDBJ whole genome shotgun (WGS) entry which is preliminary data.</text>
</comment>
<evidence type="ECO:0000313" key="1">
    <source>
        <dbReference type="EMBL" id="MCI2284644.1"/>
    </source>
</evidence>
<organism evidence="1 2">
    <name type="scientific">Colwellia maritima</name>
    <dbReference type="NCBI Taxonomy" id="2912588"/>
    <lineage>
        <taxon>Bacteria</taxon>
        <taxon>Pseudomonadati</taxon>
        <taxon>Pseudomonadota</taxon>
        <taxon>Gammaproteobacteria</taxon>
        <taxon>Alteromonadales</taxon>
        <taxon>Colwelliaceae</taxon>
        <taxon>Colwellia</taxon>
    </lineage>
</organism>
<evidence type="ECO:0008006" key="3">
    <source>
        <dbReference type="Google" id="ProtNLM"/>
    </source>
</evidence>
<dbReference type="Proteomes" id="UP001139646">
    <property type="component" value="Unassembled WGS sequence"/>
</dbReference>
<keyword evidence="2" id="KW-1185">Reference proteome</keyword>
<name>A0ABS9X347_9GAMM</name>
<dbReference type="EMBL" id="JAKKSL010000003">
    <property type="protein sequence ID" value="MCI2284644.1"/>
    <property type="molecule type" value="Genomic_DNA"/>
</dbReference>